<organism evidence="1 2">
    <name type="scientific">Dactylellina haptotyla (strain CBS 200.50)</name>
    <name type="common">Nematode-trapping fungus</name>
    <name type="synonym">Monacrosporium haptotylum</name>
    <dbReference type="NCBI Taxonomy" id="1284197"/>
    <lineage>
        <taxon>Eukaryota</taxon>
        <taxon>Fungi</taxon>
        <taxon>Dikarya</taxon>
        <taxon>Ascomycota</taxon>
        <taxon>Pezizomycotina</taxon>
        <taxon>Orbiliomycetes</taxon>
        <taxon>Orbiliales</taxon>
        <taxon>Orbiliaceae</taxon>
        <taxon>Dactylellina</taxon>
    </lineage>
</organism>
<comment type="caution">
    <text evidence="1">The sequence shown here is derived from an EMBL/GenBank/DDBJ whole genome shotgun (WGS) entry which is preliminary data.</text>
</comment>
<keyword evidence="2" id="KW-1185">Reference proteome</keyword>
<protein>
    <submittedName>
        <fullName evidence="1">Uncharacterized protein</fullName>
    </submittedName>
</protein>
<dbReference type="Proteomes" id="UP000015100">
    <property type="component" value="Unassembled WGS sequence"/>
</dbReference>
<name>S8BFC2_DACHA</name>
<dbReference type="EMBL" id="AQGS01000595">
    <property type="protein sequence ID" value="EPS37973.1"/>
    <property type="molecule type" value="Genomic_DNA"/>
</dbReference>
<reference evidence="1 2" key="1">
    <citation type="journal article" date="2013" name="PLoS Genet.">
        <title>Genomic mechanisms accounting for the adaptation to parasitism in nematode-trapping fungi.</title>
        <authorList>
            <person name="Meerupati T."/>
            <person name="Andersson K.M."/>
            <person name="Friman E."/>
            <person name="Kumar D."/>
            <person name="Tunlid A."/>
            <person name="Ahren D."/>
        </authorList>
    </citation>
    <scope>NUCLEOTIDE SEQUENCE [LARGE SCALE GENOMIC DNA]</scope>
    <source>
        <strain evidence="1 2">CBS 200.50</strain>
    </source>
</reference>
<proteinExistence type="predicted"/>
<sequence>MATETRATLEDFNLSFPSGLKRLNLRFETFTSHLITPVDLIPMAFGPSKDTLEFFQVSLNELTFHRIRRSGRVRTNIPRWERLYHKDLTSSSLKELRFGCVTSQDVLDPQRAFLPFADIGGMWPKLEKIYYIVNGPWNNDAALQAFRHLATLTYLKELSLFSPRSYGWWNAGGTALEDMSDRVLRYGADLPHSLKVIRFYARTYPPPQGFHAQVVYKPVEVYISRNRNILEVEKSCWGTQIGNIFFPREWGYDLGERR</sequence>
<gene>
    <name evidence="1" type="ORF">H072_8304</name>
</gene>
<evidence type="ECO:0000313" key="1">
    <source>
        <dbReference type="EMBL" id="EPS37973.1"/>
    </source>
</evidence>
<reference evidence="2" key="2">
    <citation type="submission" date="2013-04" db="EMBL/GenBank/DDBJ databases">
        <title>Genomic mechanisms accounting for the adaptation to parasitism in nematode-trapping fungi.</title>
        <authorList>
            <person name="Ahren D.G."/>
        </authorList>
    </citation>
    <scope>NUCLEOTIDE SEQUENCE [LARGE SCALE GENOMIC DNA]</scope>
    <source>
        <strain evidence="2">CBS 200.50</strain>
    </source>
</reference>
<evidence type="ECO:0000313" key="2">
    <source>
        <dbReference type="Proteomes" id="UP000015100"/>
    </source>
</evidence>
<dbReference type="HOGENOM" id="CLU_1077773_0_0_1"/>
<dbReference type="AlphaFoldDB" id="S8BFC2"/>
<accession>S8BFC2</accession>